<dbReference type="NCBIfam" id="TIGR00654">
    <property type="entry name" value="PhzF_family"/>
    <property type="match status" value="1"/>
</dbReference>
<dbReference type="InterPro" id="IPR003719">
    <property type="entry name" value="Phenazine_PhzF-like"/>
</dbReference>
<dbReference type="Gene3D" id="3.10.310.10">
    <property type="entry name" value="Diaminopimelate Epimerase, Chain A, domain 1"/>
    <property type="match status" value="2"/>
</dbReference>
<comment type="similarity">
    <text evidence="1">Belongs to the PhzF family.</text>
</comment>
<evidence type="ECO:0000313" key="3">
    <source>
        <dbReference type="EMBL" id="BBZ37955.1"/>
    </source>
</evidence>
<dbReference type="Pfam" id="PF02567">
    <property type="entry name" value="PhzC-PhzF"/>
    <property type="match status" value="1"/>
</dbReference>
<protein>
    <recommendedName>
        <fullName evidence="5">Isomerase</fullName>
    </recommendedName>
</protein>
<evidence type="ECO:0008006" key="5">
    <source>
        <dbReference type="Google" id="ProtNLM"/>
    </source>
</evidence>
<sequence>MREPLVCTVDAFTDRAFSGNPTAVCVFDEAWPATPWLQRLAAELNLPATAFVRYDRPHTELRWFSPQTELALCGSGTLAAAHVLWETGDRATTLVFKTCAGSLGAHRQPDGRIMLDFPADDPEPVTAPAALAAALGVKPLAVWRGRLDYLVEVDSIESVRKLTPDLTALAALDARGVIVTAVGDADSDFVSRFFAPAAGIDEDPVTASAHCTLGVYWSKKLGKDALTGLQVSARGGRVDVHLRDDRVNLSGRAVTITRGNLAITRNRKIRLRSLASNWQNRRSRRFRVRAATDGLRFNPFSPQVSRDGFLPSRKDLSCCTRWFWQVRIRLRRDLFSGE</sequence>
<dbReference type="GO" id="GO:0016853">
    <property type="term" value="F:isomerase activity"/>
    <property type="evidence" value="ECO:0007669"/>
    <property type="project" value="UniProtKB-KW"/>
</dbReference>
<proteinExistence type="inferred from homology"/>
<keyword evidence="4" id="KW-1185">Reference proteome</keyword>
<dbReference type="Proteomes" id="UP000467385">
    <property type="component" value="Chromosome"/>
</dbReference>
<name>A0A7I7Y8D2_9MYCO</name>
<dbReference type="AlphaFoldDB" id="A0A7I7Y8D2"/>
<dbReference type="GO" id="GO:0005737">
    <property type="term" value="C:cytoplasm"/>
    <property type="evidence" value="ECO:0007669"/>
    <property type="project" value="TreeGrafter"/>
</dbReference>
<organism evidence="3 4">
    <name type="scientific">Mycobacterium conspicuum</name>
    <dbReference type="NCBI Taxonomy" id="44010"/>
    <lineage>
        <taxon>Bacteria</taxon>
        <taxon>Bacillati</taxon>
        <taxon>Actinomycetota</taxon>
        <taxon>Actinomycetes</taxon>
        <taxon>Mycobacteriales</taxon>
        <taxon>Mycobacteriaceae</taxon>
        <taxon>Mycobacterium</taxon>
    </lineage>
</organism>
<reference evidence="3 4" key="1">
    <citation type="journal article" date="2019" name="Emerg. Microbes Infect.">
        <title>Comprehensive subspecies identification of 175 nontuberculous mycobacteria species based on 7547 genomic profiles.</title>
        <authorList>
            <person name="Matsumoto Y."/>
            <person name="Kinjo T."/>
            <person name="Motooka D."/>
            <person name="Nabeya D."/>
            <person name="Jung N."/>
            <person name="Uechi K."/>
            <person name="Horii T."/>
            <person name="Iida T."/>
            <person name="Fujita J."/>
            <person name="Nakamura S."/>
        </authorList>
    </citation>
    <scope>NUCLEOTIDE SEQUENCE [LARGE SCALE GENOMIC DNA]</scope>
    <source>
        <strain evidence="3 4">JCM 14738</strain>
    </source>
</reference>
<evidence type="ECO:0000256" key="1">
    <source>
        <dbReference type="ARBA" id="ARBA00008270"/>
    </source>
</evidence>
<evidence type="ECO:0000313" key="4">
    <source>
        <dbReference type="Proteomes" id="UP000467385"/>
    </source>
</evidence>
<dbReference type="RefSeq" id="WP_085231984.1">
    <property type="nucleotide sequence ID" value="NZ_AP022613.1"/>
</dbReference>
<dbReference type="EMBL" id="AP022613">
    <property type="protein sequence ID" value="BBZ37955.1"/>
    <property type="molecule type" value="Genomic_DNA"/>
</dbReference>
<gene>
    <name evidence="3" type="ORF">MCNS_10180</name>
</gene>
<keyword evidence="2" id="KW-0413">Isomerase</keyword>
<evidence type="ECO:0000256" key="2">
    <source>
        <dbReference type="ARBA" id="ARBA00023235"/>
    </source>
</evidence>
<dbReference type="PANTHER" id="PTHR13774">
    <property type="entry name" value="PHENAZINE BIOSYNTHESIS PROTEIN"/>
    <property type="match status" value="1"/>
</dbReference>
<dbReference type="SUPFAM" id="SSF54506">
    <property type="entry name" value="Diaminopimelate epimerase-like"/>
    <property type="match status" value="1"/>
</dbReference>
<dbReference type="PANTHER" id="PTHR13774:SF17">
    <property type="entry name" value="PHENAZINE BIOSYNTHESIS-LIKE DOMAIN-CONTAINING PROTEIN"/>
    <property type="match status" value="1"/>
</dbReference>
<dbReference type="OrthoDB" id="9788221at2"/>
<accession>A0A7I7Y8D2</accession>